<evidence type="ECO:0000313" key="9">
    <source>
        <dbReference type="EMBL" id="TCS55625.1"/>
    </source>
</evidence>
<comment type="subcellular location">
    <subcellularLocation>
        <location evidence="1">Cell membrane</location>
        <topology evidence="1">Multi-pass membrane protein</topology>
    </subcellularLocation>
</comment>
<dbReference type="Pfam" id="PF02028">
    <property type="entry name" value="BCCT"/>
    <property type="match status" value="1"/>
</dbReference>
<keyword evidence="3" id="KW-0813">Transport</keyword>
<dbReference type="PROSITE" id="PS01303">
    <property type="entry name" value="BCCT"/>
    <property type="match status" value="1"/>
</dbReference>
<keyword evidence="5 8" id="KW-0812">Transmembrane</keyword>
<dbReference type="InterPro" id="IPR000060">
    <property type="entry name" value="BCCT_transptr"/>
</dbReference>
<feature type="transmembrane region" description="Helical" evidence="8">
    <location>
        <begin position="462"/>
        <end position="481"/>
    </location>
</feature>
<dbReference type="PANTHER" id="PTHR30047:SF7">
    <property type="entry name" value="HIGH-AFFINITY CHOLINE TRANSPORT PROTEIN"/>
    <property type="match status" value="1"/>
</dbReference>
<dbReference type="PANTHER" id="PTHR30047">
    <property type="entry name" value="HIGH-AFFINITY CHOLINE TRANSPORT PROTEIN-RELATED"/>
    <property type="match status" value="1"/>
</dbReference>
<evidence type="ECO:0000256" key="4">
    <source>
        <dbReference type="ARBA" id="ARBA00022475"/>
    </source>
</evidence>
<evidence type="ECO:0000256" key="8">
    <source>
        <dbReference type="SAM" id="Phobius"/>
    </source>
</evidence>
<keyword evidence="7 8" id="KW-0472">Membrane</keyword>
<evidence type="ECO:0000256" key="7">
    <source>
        <dbReference type="ARBA" id="ARBA00023136"/>
    </source>
</evidence>
<feature type="transmembrane region" description="Helical" evidence="8">
    <location>
        <begin position="64"/>
        <end position="87"/>
    </location>
</feature>
<evidence type="ECO:0000256" key="1">
    <source>
        <dbReference type="ARBA" id="ARBA00004651"/>
    </source>
</evidence>
<feature type="transmembrane region" description="Helical" evidence="8">
    <location>
        <begin position="27"/>
        <end position="44"/>
    </location>
</feature>
<feature type="transmembrane region" description="Helical" evidence="8">
    <location>
        <begin position="418"/>
        <end position="441"/>
    </location>
</feature>
<organism evidence="9 10">
    <name type="scientific">Primorskyibacter sedentarius</name>
    <dbReference type="NCBI Taxonomy" id="745311"/>
    <lineage>
        <taxon>Bacteria</taxon>
        <taxon>Pseudomonadati</taxon>
        <taxon>Pseudomonadota</taxon>
        <taxon>Alphaproteobacteria</taxon>
        <taxon>Rhodobacterales</taxon>
        <taxon>Roseobacteraceae</taxon>
        <taxon>Primorskyibacter</taxon>
    </lineage>
</organism>
<sequence length="515" mass="55605">MTTVEDALHSANNPVPNRPVTDRRMQLISIAIIVVSAFLLIAFPEQGKATLDATFKWMTNSFDFAFLGVGFGALIFVIWLAASRFGAIKLGDVDTAPEFTWSAWGAMVFLAGIASGLMLWAGTEWAYHYSWTPFGLEAGTPQMFTVGQAYGIFHWGPTAWALYCIPSVAMSYIYYVRKRHIYKVSEACRGALGDIVDGPVGQVIDYMFIFGILGAAATSLGLGTPMIGGALASVFGIEPNLYLDVAIILCCTAIFSISSGLGLDDGIKRLSYAGSILTLAIIIYVLFAGPTGFIVALGMDSIAYTLTNYVTMSLWTDSVGRSGFPQAWTVFYWAWWVAYAPFMGLFVTRISMGRKIREVIIGLLTFGTAGCVLFYVVLGGYGIDQQINGSLPMVDLVNGQGVAPAIIEMFKTLPASGLVLLAVAVSGIIMLATTFDSAAYVMACASTKELDEGQEPARSNRLFWCGAIALLPMSLLFLGGLKTMQTAVVLVGLPIILIMVFMMITTVRFLKQDEV</sequence>
<name>A0A4R3IXQ2_9RHOB</name>
<evidence type="ECO:0000313" key="10">
    <source>
        <dbReference type="Proteomes" id="UP000295696"/>
    </source>
</evidence>
<dbReference type="OrthoDB" id="9775735at2"/>
<feature type="transmembrane region" description="Helical" evidence="8">
    <location>
        <begin position="359"/>
        <end position="383"/>
    </location>
</feature>
<keyword evidence="4" id="KW-1003">Cell membrane</keyword>
<accession>A0A4R3IXQ2</accession>
<dbReference type="Proteomes" id="UP000295696">
    <property type="component" value="Unassembled WGS sequence"/>
</dbReference>
<keyword evidence="6 8" id="KW-1133">Transmembrane helix</keyword>
<feature type="transmembrane region" description="Helical" evidence="8">
    <location>
        <begin position="330"/>
        <end position="347"/>
    </location>
</feature>
<keyword evidence="10" id="KW-1185">Reference proteome</keyword>
<evidence type="ECO:0000256" key="2">
    <source>
        <dbReference type="ARBA" id="ARBA00005658"/>
    </source>
</evidence>
<feature type="transmembrane region" description="Helical" evidence="8">
    <location>
        <begin position="208"/>
        <end position="235"/>
    </location>
</feature>
<reference evidence="9 10" key="1">
    <citation type="submission" date="2019-03" db="EMBL/GenBank/DDBJ databases">
        <title>Genomic Encyclopedia of Type Strains, Phase IV (KMG-IV): sequencing the most valuable type-strain genomes for metagenomic binning, comparative biology and taxonomic classification.</title>
        <authorList>
            <person name="Goeker M."/>
        </authorList>
    </citation>
    <scope>NUCLEOTIDE SEQUENCE [LARGE SCALE GENOMIC DNA]</scope>
    <source>
        <strain evidence="9 10">DSM 104836</strain>
    </source>
</reference>
<gene>
    <name evidence="9" type="ORF">EDD52_13028</name>
</gene>
<dbReference type="InterPro" id="IPR018093">
    <property type="entry name" value="BCCT_CS"/>
</dbReference>
<feature type="transmembrane region" description="Helical" evidence="8">
    <location>
        <begin position="487"/>
        <end position="510"/>
    </location>
</feature>
<dbReference type="GO" id="GO:0022857">
    <property type="term" value="F:transmembrane transporter activity"/>
    <property type="evidence" value="ECO:0007669"/>
    <property type="project" value="InterPro"/>
</dbReference>
<dbReference type="EMBL" id="SLZU01000030">
    <property type="protein sequence ID" value="TCS55625.1"/>
    <property type="molecule type" value="Genomic_DNA"/>
</dbReference>
<evidence type="ECO:0000256" key="5">
    <source>
        <dbReference type="ARBA" id="ARBA00022692"/>
    </source>
</evidence>
<protein>
    <submittedName>
        <fullName evidence="9">BCCT family betaine/carnitine transporter</fullName>
    </submittedName>
</protein>
<feature type="transmembrane region" description="Helical" evidence="8">
    <location>
        <begin position="241"/>
        <end position="263"/>
    </location>
</feature>
<evidence type="ECO:0000256" key="3">
    <source>
        <dbReference type="ARBA" id="ARBA00022448"/>
    </source>
</evidence>
<feature type="transmembrane region" description="Helical" evidence="8">
    <location>
        <begin position="99"/>
        <end position="121"/>
    </location>
</feature>
<proteinExistence type="inferred from homology"/>
<dbReference type="NCBIfam" id="TIGR00842">
    <property type="entry name" value="bcct"/>
    <property type="match status" value="1"/>
</dbReference>
<feature type="transmembrane region" description="Helical" evidence="8">
    <location>
        <begin position="275"/>
        <end position="299"/>
    </location>
</feature>
<dbReference type="RefSeq" id="WP_132248682.1">
    <property type="nucleotide sequence ID" value="NZ_SLZU01000030.1"/>
</dbReference>
<dbReference type="AlphaFoldDB" id="A0A4R3IXQ2"/>
<evidence type="ECO:0000256" key="6">
    <source>
        <dbReference type="ARBA" id="ARBA00022989"/>
    </source>
</evidence>
<comment type="similarity">
    <text evidence="2">Belongs to the BCCT transporter (TC 2.A.15) family.</text>
</comment>
<dbReference type="GO" id="GO:0005886">
    <property type="term" value="C:plasma membrane"/>
    <property type="evidence" value="ECO:0007669"/>
    <property type="project" value="UniProtKB-SubCell"/>
</dbReference>
<feature type="transmembrane region" description="Helical" evidence="8">
    <location>
        <begin position="152"/>
        <end position="175"/>
    </location>
</feature>
<comment type="caution">
    <text evidence="9">The sequence shown here is derived from an EMBL/GenBank/DDBJ whole genome shotgun (WGS) entry which is preliminary data.</text>
</comment>